<name>A0A7X7LYT1_9RHOO</name>
<dbReference type="Gene3D" id="3.40.50.150">
    <property type="entry name" value="Vaccinia Virus protein VP39"/>
    <property type="match status" value="1"/>
</dbReference>
<comment type="caution">
    <text evidence="3">The sequence shown here is derived from an EMBL/GenBank/DDBJ whole genome shotgun (WGS) entry which is preliminary data.</text>
</comment>
<organism evidence="3 4">
    <name type="scientific">Thauera phenolivorans</name>
    <dbReference type="NCBI Taxonomy" id="1792543"/>
    <lineage>
        <taxon>Bacteria</taxon>
        <taxon>Pseudomonadati</taxon>
        <taxon>Pseudomonadota</taxon>
        <taxon>Betaproteobacteria</taxon>
        <taxon>Rhodocyclales</taxon>
        <taxon>Zoogloeaceae</taxon>
        <taxon>Thauera</taxon>
    </lineage>
</organism>
<feature type="domain" description="Methyltransferase" evidence="2">
    <location>
        <begin position="45"/>
        <end position="137"/>
    </location>
</feature>
<accession>A0A7X7LYT1</accession>
<dbReference type="SUPFAM" id="SSF53335">
    <property type="entry name" value="S-adenosyl-L-methionine-dependent methyltransferases"/>
    <property type="match status" value="1"/>
</dbReference>
<protein>
    <submittedName>
        <fullName evidence="3">Class I SAM-dependent methyltransferase</fullName>
    </submittedName>
</protein>
<keyword evidence="1 3" id="KW-0808">Transferase</keyword>
<proteinExistence type="predicted"/>
<reference evidence="3 4" key="1">
    <citation type="journal article" date="2020" name="Biotechnol. Biofuels">
        <title>New insights from the biogas microbiome by comprehensive genome-resolved metagenomics of nearly 1600 species originating from multiple anaerobic digesters.</title>
        <authorList>
            <person name="Campanaro S."/>
            <person name="Treu L."/>
            <person name="Rodriguez-R L.M."/>
            <person name="Kovalovszki A."/>
            <person name="Ziels R.M."/>
            <person name="Maus I."/>
            <person name="Zhu X."/>
            <person name="Kougias P.G."/>
            <person name="Basile A."/>
            <person name="Luo G."/>
            <person name="Schluter A."/>
            <person name="Konstantinidis K.T."/>
            <person name="Angelidaki I."/>
        </authorList>
    </citation>
    <scope>NUCLEOTIDE SEQUENCE [LARGE SCALE GENOMIC DNA]</scope>
    <source>
        <strain evidence="3">AS06rmzACSIP_256</strain>
    </source>
</reference>
<dbReference type="EMBL" id="JAAYYV010000467">
    <property type="protein sequence ID" value="NLF55890.1"/>
    <property type="molecule type" value="Genomic_DNA"/>
</dbReference>
<dbReference type="InterPro" id="IPR041698">
    <property type="entry name" value="Methyltransf_25"/>
</dbReference>
<gene>
    <name evidence="3" type="ORF">GX576_16105</name>
</gene>
<dbReference type="Pfam" id="PF13649">
    <property type="entry name" value="Methyltransf_25"/>
    <property type="match status" value="1"/>
</dbReference>
<dbReference type="GO" id="GO:0032259">
    <property type="term" value="P:methylation"/>
    <property type="evidence" value="ECO:0007669"/>
    <property type="project" value="UniProtKB-KW"/>
</dbReference>
<dbReference type="InterPro" id="IPR029063">
    <property type="entry name" value="SAM-dependent_MTases_sf"/>
</dbReference>
<dbReference type="PANTHER" id="PTHR43861">
    <property type="entry name" value="TRANS-ACONITATE 2-METHYLTRANSFERASE-RELATED"/>
    <property type="match status" value="1"/>
</dbReference>
<dbReference type="Proteomes" id="UP000536534">
    <property type="component" value="Unassembled WGS sequence"/>
</dbReference>
<evidence type="ECO:0000313" key="4">
    <source>
        <dbReference type="Proteomes" id="UP000536534"/>
    </source>
</evidence>
<dbReference type="PANTHER" id="PTHR43861:SF3">
    <property type="entry name" value="PUTATIVE (AFU_ORTHOLOGUE AFUA_2G14390)-RELATED"/>
    <property type="match status" value="1"/>
</dbReference>
<keyword evidence="3" id="KW-0489">Methyltransferase</keyword>
<dbReference type="GO" id="GO:0008168">
    <property type="term" value="F:methyltransferase activity"/>
    <property type="evidence" value="ECO:0007669"/>
    <property type="project" value="UniProtKB-KW"/>
</dbReference>
<dbReference type="CDD" id="cd02440">
    <property type="entry name" value="AdoMet_MTases"/>
    <property type="match status" value="1"/>
</dbReference>
<evidence type="ECO:0000259" key="2">
    <source>
        <dbReference type="Pfam" id="PF13649"/>
    </source>
</evidence>
<evidence type="ECO:0000256" key="1">
    <source>
        <dbReference type="ARBA" id="ARBA00022679"/>
    </source>
</evidence>
<sequence length="210" mass="23250">MSKIDHEAVWSARYHAAGEEYVFGTEPNHFLARHTELLSRGTTALSVADGEGRNSVWLAEQGLQVTATEISSVALEKARRLAAGRHVEVDFELADAIEWDYPEAAFDFVVAIFIQFAAPEERAVIFAGMQRALKPGGYLLLQGYTPKQLEYRTGGPSALEQLYTEAMLREAFAGLEIIELREYEEVMQEGPGHRGPSALIGLIARKPDLD</sequence>
<dbReference type="AlphaFoldDB" id="A0A7X7LYT1"/>
<evidence type="ECO:0000313" key="3">
    <source>
        <dbReference type="EMBL" id="NLF55890.1"/>
    </source>
</evidence>